<sequence length="88" mass="8339">MSGFDMKGLIDAAGNVPGAAKSFNGNYEELKNDAAGGLFGAAVYGGAAIGGFAGPIGVAVGAAVGAVVGGALAVANNMAADAIKPKKR</sequence>
<accession>A0A914Q2R3</accession>
<organism evidence="2 3">
    <name type="scientific">Panagrolaimus davidi</name>
    <dbReference type="NCBI Taxonomy" id="227884"/>
    <lineage>
        <taxon>Eukaryota</taxon>
        <taxon>Metazoa</taxon>
        <taxon>Ecdysozoa</taxon>
        <taxon>Nematoda</taxon>
        <taxon>Chromadorea</taxon>
        <taxon>Rhabditida</taxon>
        <taxon>Tylenchina</taxon>
        <taxon>Panagrolaimomorpha</taxon>
        <taxon>Panagrolaimoidea</taxon>
        <taxon>Panagrolaimidae</taxon>
        <taxon>Panagrolaimus</taxon>
    </lineage>
</organism>
<evidence type="ECO:0000313" key="3">
    <source>
        <dbReference type="WBParaSite" id="PDA_v2.g23167.t1"/>
    </source>
</evidence>
<evidence type="ECO:0000256" key="1">
    <source>
        <dbReference type="SAM" id="Phobius"/>
    </source>
</evidence>
<dbReference type="Proteomes" id="UP000887578">
    <property type="component" value="Unplaced"/>
</dbReference>
<keyword evidence="1" id="KW-1133">Transmembrane helix</keyword>
<keyword evidence="1" id="KW-0472">Membrane</keyword>
<feature type="transmembrane region" description="Helical" evidence="1">
    <location>
        <begin position="59"/>
        <end position="79"/>
    </location>
</feature>
<reference evidence="3" key="1">
    <citation type="submission" date="2022-11" db="UniProtKB">
        <authorList>
            <consortium name="WormBaseParasite"/>
        </authorList>
    </citation>
    <scope>IDENTIFICATION</scope>
</reference>
<dbReference type="AlphaFoldDB" id="A0A914Q2R3"/>
<proteinExistence type="predicted"/>
<keyword evidence="1" id="KW-0812">Transmembrane</keyword>
<keyword evidence="2" id="KW-1185">Reference proteome</keyword>
<evidence type="ECO:0000313" key="2">
    <source>
        <dbReference type="Proteomes" id="UP000887578"/>
    </source>
</evidence>
<name>A0A914Q2R3_9BILA</name>
<dbReference type="WBParaSite" id="PDA_v2.g23167.t1">
    <property type="protein sequence ID" value="PDA_v2.g23167.t1"/>
    <property type="gene ID" value="PDA_v2.g23167"/>
</dbReference>
<protein>
    <submittedName>
        <fullName evidence="3">Uncharacterized protein</fullName>
    </submittedName>
</protein>